<dbReference type="SUPFAM" id="SSF69279">
    <property type="entry name" value="Phage tail proteins"/>
    <property type="match status" value="1"/>
</dbReference>
<evidence type="ECO:0000313" key="2">
    <source>
        <dbReference type="Proteomes" id="UP000001136"/>
    </source>
</evidence>
<dbReference type="eggNOG" id="COG3500">
    <property type="taxonomic scope" value="Bacteria"/>
</dbReference>
<gene>
    <name evidence="1" type="ordered locus">Abu_1651</name>
</gene>
<dbReference type="EMBL" id="CP000361">
    <property type="protein sequence ID" value="ABV67898.1"/>
    <property type="molecule type" value="Genomic_DNA"/>
</dbReference>
<name>A8EVC5_ALIB4</name>
<dbReference type="STRING" id="367737.Abu_1651"/>
<dbReference type="HOGENOM" id="CLU_037957_4_0_7"/>
<reference evidence="1 2" key="1">
    <citation type="journal article" date="2007" name="PLoS ONE">
        <title>The complete genome sequence and analysis of the Epsilonproteobacterium Arcobacter butzleri.</title>
        <authorList>
            <person name="Miller W.G."/>
            <person name="Parker C.T."/>
            <person name="Rubenfield M."/>
            <person name="Mendz G.L."/>
            <person name="Woesten M.M.S.M."/>
            <person name="Ussery D.W."/>
            <person name="Stolz J.F."/>
            <person name="Binnewies T.T."/>
            <person name="Hallin P.F."/>
            <person name="Wang G."/>
            <person name="Malek J.A."/>
            <person name="Rogosin A."/>
            <person name="Stanker L.H."/>
            <person name="Mandrell R.E."/>
        </authorList>
    </citation>
    <scope>NUCLEOTIDE SEQUENCE [LARGE SCALE GENOMIC DNA]</scope>
    <source>
        <strain evidence="1 2">RM4018</strain>
    </source>
</reference>
<accession>A8EVC5</accession>
<dbReference type="Pfam" id="PF05954">
    <property type="entry name" value="Phage_GPD"/>
    <property type="match status" value="1"/>
</dbReference>
<dbReference type="AlphaFoldDB" id="A8EVC5"/>
<evidence type="ECO:0000313" key="1">
    <source>
        <dbReference type="EMBL" id="ABV67898.1"/>
    </source>
</evidence>
<organism evidence="1 2">
    <name type="scientific">Aliarcobacter butzleri (strain RM4018)</name>
    <name type="common">Arcobacter butzleri</name>
    <dbReference type="NCBI Taxonomy" id="367737"/>
    <lineage>
        <taxon>Bacteria</taxon>
        <taxon>Pseudomonadati</taxon>
        <taxon>Campylobacterota</taxon>
        <taxon>Epsilonproteobacteria</taxon>
        <taxon>Campylobacterales</taxon>
        <taxon>Arcobacteraceae</taxon>
        <taxon>Aliarcobacter</taxon>
    </lineage>
</organism>
<dbReference type="Proteomes" id="UP000001136">
    <property type="component" value="Chromosome"/>
</dbReference>
<protein>
    <submittedName>
        <fullName evidence="1">Phage tail protein D</fullName>
    </submittedName>
</protein>
<sequence>MVMNPRFKVVVNGKDITDTINQNASKISFHDEDGTSSDDIKLSVEGNFRRPKFGDEIKLWIGNETSMMYCGTFAVQNSKINMSNGSRIEISATAVDFSSGAKVKRNKSFENLSIKQVVTQIAKKLELKVECDYDDLYVIHIEQSNESDLHFLKRLASEYNALFAIKNNTLIFKQKVKGDKKSSGLPRYSLNVKEISSYDIENTNKEKYNSCVASWHDTKENTQKSVTVGDGEPVKHIKGSYQNEADAKSKAQAALQKASSQTKIGNISCAGFVCYAGGVLSLSGTVEDDGEYHIKSVNHDIDTSSGWRVSIEIEN</sequence>
<keyword evidence="2" id="KW-1185">Reference proteome</keyword>
<dbReference type="KEGG" id="abu:Abu_1651"/>
<proteinExistence type="predicted"/>